<dbReference type="InterPro" id="IPR018086">
    <property type="entry name" value="NADH_UbQ_OxRdtase_su1_CS"/>
</dbReference>
<evidence type="ECO:0000256" key="2">
    <source>
        <dbReference type="ARBA" id="ARBA00010535"/>
    </source>
</evidence>
<gene>
    <name evidence="8" type="ORF">G7K_3726-t1</name>
</gene>
<evidence type="ECO:0000313" key="9">
    <source>
        <dbReference type="Proteomes" id="UP000033140"/>
    </source>
</evidence>
<dbReference type="GO" id="GO:0009060">
    <property type="term" value="P:aerobic respiration"/>
    <property type="evidence" value="ECO:0007669"/>
    <property type="project" value="TreeGrafter"/>
</dbReference>
<feature type="transmembrane region" description="Helical" evidence="7">
    <location>
        <begin position="84"/>
        <end position="106"/>
    </location>
</feature>
<dbReference type="PANTHER" id="PTHR11432">
    <property type="entry name" value="NADH DEHYDROGENASE SUBUNIT 1"/>
    <property type="match status" value="1"/>
</dbReference>
<evidence type="ECO:0000313" key="8">
    <source>
        <dbReference type="EMBL" id="GAO49577.1"/>
    </source>
</evidence>
<reference evidence="8 9" key="2">
    <citation type="journal article" date="2014" name="J. Gen. Appl. Microbiol.">
        <title>The early diverging ascomycetous budding yeast Saitoella complicata has three histone deacetylases belonging to the Clr6, Hos2, and Rpd3 lineages.</title>
        <authorList>
            <person name="Nishida H."/>
            <person name="Matsumoto T."/>
            <person name="Kondo S."/>
            <person name="Hamamoto M."/>
            <person name="Yoshikawa H."/>
        </authorList>
    </citation>
    <scope>NUCLEOTIDE SEQUENCE [LARGE SCALE GENOMIC DNA]</scope>
    <source>
        <strain evidence="8 9">NRRL Y-17804</strain>
    </source>
</reference>
<comment type="caution">
    <text evidence="8">The sequence shown here is derived from an EMBL/GenBank/DDBJ whole genome shotgun (WGS) entry which is preliminary data.</text>
</comment>
<feature type="transmembrane region" description="Helical" evidence="7">
    <location>
        <begin position="14"/>
        <end position="38"/>
    </location>
</feature>
<dbReference type="Proteomes" id="UP000033140">
    <property type="component" value="Unassembled WGS sequence"/>
</dbReference>
<evidence type="ECO:0000256" key="3">
    <source>
        <dbReference type="ARBA" id="ARBA00022692"/>
    </source>
</evidence>
<evidence type="ECO:0000256" key="6">
    <source>
        <dbReference type="RuleBase" id="RU000471"/>
    </source>
</evidence>
<dbReference type="GO" id="GO:0005743">
    <property type="term" value="C:mitochondrial inner membrane"/>
    <property type="evidence" value="ECO:0007669"/>
    <property type="project" value="UniProtKB-SubCell"/>
</dbReference>
<dbReference type="HAMAP" id="MF_01350">
    <property type="entry name" value="NDH1_NuoH"/>
    <property type="match status" value="1"/>
</dbReference>
<dbReference type="GO" id="GO:0003954">
    <property type="term" value="F:NADH dehydrogenase activity"/>
    <property type="evidence" value="ECO:0007669"/>
    <property type="project" value="TreeGrafter"/>
</dbReference>
<comment type="subcellular location">
    <subcellularLocation>
        <location evidence="1">Membrane</location>
        <topology evidence="1">Multi-pass membrane protein</topology>
    </subcellularLocation>
    <subcellularLocation>
        <location evidence="6">Mitochondrion inner membrane</location>
        <topology evidence="6">Multi-pass membrane protein</topology>
    </subcellularLocation>
</comment>
<keyword evidence="3 6" id="KW-0812">Transmembrane</keyword>
<dbReference type="AlphaFoldDB" id="A0A0E9NI78"/>
<keyword evidence="9" id="KW-1185">Reference proteome</keyword>
<sequence>MNFLFISYYYSMDFLFNIIDVFIVLVPILLGVAFITLLERKAMGSMQRRLGPNIVGYFGLLQPIADALKLIVNESILPFSSNAVLFYIGPAVTLICALLGWAVIPFGYGLTTCDLDIGVIYSIAISSLGVYGILIAGWSSNSKYSFIGTIRSSAQLISYELILSSAIILVIFLNGSFNYSEIISNQKVIYNIVPLFPVFIIFIICALAETNRAPFDLPEAESELVAGFMTEYSAVVFVFFFLAEYSNIILISSLSSIFFLGGFDIPEILVVIKSYTLDFFIINGLFTGLILGVKTGLIIFIFILVRASFPRIRYDQLINFCWLQLLPLVFALIVFFPSIMIAFDIL</sequence>
<feature type="transmembrane region" description="Helical" evidence="7">
    <location>
        <begin position="284"/>
        <end position="305"/>
    </location>
</feature>
<dbReference type="EMBL" id="BACD03000024">
    <property type="protein sequence ID" value="GAO49577.1"/>
    <property type="molecule type" value="Genomic_DNA"/>
</dbReference>
<organism evidence="8 9">
    <name type="scientific">Saitoella complicata (strain BCRC 22490 / CBS 7301 / JCM 7358 / NBRC 10748 / NRRL Y-17804)</name>
    <dbReference type="NCBI Taxonomy" id="698492"/>
    <lineage>
        <taxon>Eukaryota</taxon>
        <taxon>Fungi</taxon>
        <taxon>Dikarya</taxon>
        <taxon>Ascomycota</taxon>
        <taxon>Taphrinomycotina</taxon>
        <taxon>Taphrinomycotina incertae sedis</taxon>
        <taxon>Saitoella</taxon>
    </lineage>
</organism>
<evidence type="ECO:0000256" key="7">
    <source>
        <dbReference type="SAM" id="Phobius"/>
    </source>
</evidence>
<evidence type="ECO:0000256" key="5">
    <source>
        <dbReference type="ARBA" id="ARBA00023136"/>
    </source>
</evidence>
<accession>A0A0E9NI78</accession>
<evidence type="ECO:0000256" key="1">
    <source>
        <dbReference type="ARBA" id="ARBA00004141"/>
    </source>
</evidence>
<keyword evidence="6" id="KW-0520">NAD</keyword>
<keyword evidence="4 7" id="KW-1133">Transmembrane helix</keyword>
<evidence type="ECO:0008006" key="10">
    <source>
        <dbReference type="Google" id="ProtNLM"/>
    </source>
</evidence>
<feature type="transmembrane region" description="Helical" evidence="7">
    <location>
        <begin position="317"/>
        <end position="343"/>
    </location>
</feature>
<keyword evidence="5 7" id="KW-0472">Membrane</keyword>
<dbReference type="InterPro" id="IPR001694">
    <property type="entry name" value="NADH_UbQ_OxRdtase_su1/FPO"/>
</dbReference>
<feature type="transmembrane region" description="Helical" evidence="7">
    <location>
        <begin position="118"/>
        <end position="136"/>
    </location>
</feature>
<evidence type="ECO:0000256" key="4">
    <source>
        <dbReference type="ARBA" id="ARBA00022989"/>
    </source>
</evidence>
<feature type="transmembrane region" description="Helical" evidence="7">
    <location>
        <begin position="249"/>
        <end position="272"/>
    </location>
</feature>
<name>A0A0E9NI78_SAICN</name>
<protein>
    <recommendedName>
        <fullName evidence="10">NADH-ubiquinone oxidoreductase chain 1</fullName>
    </recommendedName>
</protein>
<reference evidence="8 9" key="1">
    <citation type="journal article" date="2011" name="J. Gen. Appl. Microbiol.">
        <title>Draft genome sequencing of the enigmatic yeast Saitoella complicata.</title>
        <authorList>
            <person name="Nishida H."/>
            <person name="Hamamoto M."/>
            <person name="Sugiyama J."/>
        </authorList>
    </citation>
    <scope>NUCLEOTIDE SEQUENCE [LARGE SCALE GENOMIC DNA]</scope>
    <source>
        <strain evidence="8 9">NRRL Y-17804</strain>
    </source>
</reference>
<comment type="similarity">
    <text evidence="2 6">Belongs to the complex I subunit 1 family.</text>
</comment>
<reference evidence="8 9" key="3">
    <citation type="journal article" date="2015" name="Genome Announc.">
        <title>Draft Genome Sequence of the Archiascomycetous Yeast Saitoella complicata.</title>
        <authorList>
            <person name="Yamauchi K."/>
            <person name="Kondo S."/>
            <person name="Hamamoto M."/>
            <person name="Takahashi Y."/>
            <person name="Ogura Y."/>
            <person name="Hayashi T."/>
            <person name="Nishida H."/>
        </authorList>
    </citation>
    <scope>NUCLEOTIDE SEQUENCE [LARGE SCALE GENOMIC DNA]</scope>
    <source>
        <strain evidence="8 9">NRRL Y-17804</strain>
    </source>
</reference>
<dbReference type="OMA" id="WSGWASN"/>
<feature type="transmembrane region" description="Helical" evidence="7">
    <location>
        <begin position="188"/>
        <end position="209"/>
    </location>
</feature>
<dbReference type="STRING" id="698492.A0A0E9NI78"/>
<dbReference type="PANTHER" id="PTHR11432:SF3">
    <property type="entry name" value="NADH-UBIQUINONE OXIDOREDUCTASE CHAIN 1"/>
    <property type="match status" value="1"/>
</dbReference>
<dbReference type="Pfam" id="PF00146">
    <property type="entry name" value="NADHdh"/>
    <property type="match status" value="1"/>
</dbReference>
<feature type="transmembrane region" description="Helical" evidence="7">
    <location>
        <begin position="156"/>
        <end position="176"/>
    </location>
</feature>
<feature type="transmembrane region" description="Helical" evidence="7">
    <location>
        <begin position="50"/>
        <end position="72"/>
    </location>
</feature>
<feature type="transmembrane region" description="Helical" evidence="7">
    <location>
        <begin position="224"/>
        <end position="242"/>
    </location>
</feature>
<dbReference type="PROSITE" id="PS00668">
    <property type="entry name" value="COMPLEX1_ND1_2"/>
    <property type="match status" value="1"/>
</dbReference>
<proteinExistence type="inferred from homology"/>